<dbReference type="EMBL" id="LHXV01000044">
    <property type="protein sequence ID" value="KXB00668.1"/>
    <property type="molecule type" value="Genomic_DNA"/>
</dbReference>
<dbReference type="Proteomes" id="UP000070344">
    <property type="component" value="Unassembled WGS sequence"/>
</dbReference>
<protein>
    <submittedName>
        <fullName evidence="2">Uncharacterized protein</fullName>
    </submittedName>
</protein>
<evidence type="ECO:0000256" key="1">
    <source>
        <dbReference type="SAM" id="MobiDB-lite"/>
    </source>
</evidence>
<evidence type="ECO:0000313" key="3">
    <source>
        <dbReference type="Proteomes" id="UP000070344"/>
    </source>
</evidence>
<feature type="compositionally biased region" description="Low complexity" evidence="1">
    <location>
        <begin position="76"/>
        <end position="90"/>
    </location>
</feature>
<evidence type="ECO:0000313" key="2">
    <source>
        <dbReference type="EMBL" id="KXB00668.1"/>
    </source>
</evidence>
<comment type="caution">
    <text evidence="2">The sequence shown here is derived from an EMBL/GenBank/DDBJ whole genome shotgun (WGS) entry which is preliminary data.</text>
</comment>
<name>A0A133V2I8_9EURY</name>
<dbReference type="AlphaFoldDB" id="A0A133V2I8"/>
<sequence>MFEEGGGEEEYGTIAFPGFTFPNDFRELETFGHGGFYTVKGGKENLEVERIPLELAEVVSITVDAENRTPDEVERSSTTSDTDSFRTSTRWPTGKRTGITRCIETYPSTSEKTKASTTSETNSCSDPP</sequence>
<keyword evidence="3" id="KW-1185">Reference proteome</keyword>
<gene>
    <name evidence="2" type="ORF">AKJ41_03815</name>
</gene>
<feature type="region of interest" description="Disordered" evidence="1">
    <location>
        <begin position="68"/>
        <end position="128"/>
    </location>
</feature>
<accession>A0A133V2I8</accession>
<organism evidence="2 3">
    <name type="scientific">candidate division MSBL1 archaeon SCGC-AAA259O05</name>
    <dbReference type="NCBI Taxonomy" id="1698271"/>
    <lineage>
        <taxon>Archaea</taxon>
        <taxon>Methanobacteriati</taxon>
        <taxon>Methanobacteriota</taxon>
        <taxon>candidate division MSBL1</taxon>
    </lineage>
</organism>
<reference evidence="2 3" key="1">
    <citation type="journal article" date="2016" name="Sci. Rep.">
        <title>Metabolic traits of an uncultured archaeal lineage -MSBL1- from brine pools of the Red Sea.</title>
        <authorList>
            <person name="Mwirichia R."/>
            <person name="Alam I."/>
            <person name="Rashid M."/>
            <person name="Vinu M."/>
            <person name="Ba-Alawi W."/>
            <person name="Anthony Kamau A."/>
            <person name="Kamanda Ngugi D."/>
            <person name="Goker M."/>
            <person name="Klenk H.P."/>
            <person name="Bajic V."/>
            <person name="Stingl U."/>
        </authorList>
    </citation>
    <scope>NUCLEOTIDE SEQUENCE [LARGE SCALE GENOMIC DNA]</scope>
    <source>
        <strain evidence="2">SCGC-AAA259O05</strain>
    </source>
</reference>
<proteinExistence type="predicted"/>
<feature type="compositionally biased region" description="Low complexity" evidence="1">
    <location>
        <begin position="115"/>
        <end position="128"/>
    </location>
</feature>